<keyword evidence="12" id="KW-1185">Reference proteome</keyword>
<dbReference type="InterPro" id="IPR007275">
    <property type="entry name" value="YTH_domain"/>
</dbReference>
<feature type="zinc finger region" description="C3H1-type" evidence="9">
    <location>
        <begin position="136"/>
        <end position="164"/>
    </location>
</feature>
<dbReference type="PANTHER" id="PTHR23102">
    <property type="entry name" value="CLEAVAGE AND POLYADENYLATION SPECIFICITY FACTOR SUBUNIT 4-RELATED"/>
    <property type="match status" value="1"/>
</dbReference>
<reference evidence="11 12" key="1">
    <citation type="submission" date="2016-05" db="EMBL/GenBank/DDBJ databases">
        <title>Nuclear genome of Blastocystis sp. subtype 1 NandII.</title>
        <authorList>
            <person name="Gentekaki E."/>
            <person name="Curtis B."/>
            <person name="Stairs C."/>
            <person name="Eme L."/>
            <person name="Herman E."/>
            <person name="Klimes V."/>
            <person name="Arias M.C."/>
            <person name="Elias M."/>
            <person name="Hilliou F."/>
            <person name="Klute M."/>
            <person name="Malik S.-B."/>
            <person name="Pightling A."/>
            <person name="Rachubinski R."/>
            <person name="Salas D."/>
            <person name="Schlacht A."/>
            <person name="Suga H."/>
            <person name="Archibald J."/>
            <person name="Ball S.G."/>
            <person name="Clark G."/>
            <person name="Dacks J."/>
            <person name="Van Der Giezen M."/>
            <person name="Tsaousis A."/>
            <person name="Roger A."/>
        </authorList>
    </citation>
    <scope>NUCLEOTIDE SEQUENCE [LARGE SCALE GENOMIC DNA]</scope>
    <source>
        <strain evidence="12">ATCC 50177 / NandII</strain>
    </source>
</reference>
<feature type="zinc finger region" description="C3H1-type" evidence="9">
    <location>
        <begin position="78"/>
        <end position="105"/>
    </location>
</feature>
<evidence type="ECO:0000256" key="7">
    <source>
        <dbReference type="ARBA" id="ARBA00022884"/>
    </source>
</evidence>
<gene>
    <name evidence="11" type="ORF">AV274_2576</name>
</gene>
<keyword evidence="4" id="KW-0677">Repeat</keyword>
<dbReference type="PANTHER" id="PTHR23102:SF24">
    <property type="entry name" value="CLEAVAGE AND POLYADENYLATION SPECIFICITY FACTOR SUBUNIT 4"/>
    <property type="match status" value="1"/>
</dbReference>
<dbReference type="STRING" id="478820.A0A196SF80"/>
<dbReference type="OrthoDB" id="1914176at2759"/>
<evidence type="ECO:0000256" key="1">
    <source>
        <dbReference type="ARBA" id="ARBA00004123"/>
    </source>
</evidence>
<evidence type="ECO:0000256" key="9">
    <source>
        <dbReference type="PROSITE-ProRule" id="PRU00723"/>
    </source>
</evidence>
<dbReference type="SUPFAM" id="SSF90229">
    <property type="entry name" value="CCCH zinc finger"/>
    <property type="match status" value="2"/>
</dbReference>
<evidence type="ECO:0000256" key="2">
    <source>
        <dbReference type="ARBA" id="ARBA00022664"/>
    </source>
</evidence>
<dbReference type="Gene3D" id="4.10.1000.10">
    <property type="entry name" value="Zinc finger, CCCH-type"/>
    <property type="match status" value="2"/>
</dbReference>
<accession>A0A196SF80</accession>
<keyword evidence="3 9" id="KW-0479">Metal-binding</keyword>
<dbReference type="Pfam" id="PF00642">
    <property type="entry name" value="zf-CCCH"/>
    <property type="match status" value="2"/>
</dbReference>
<dbReference type="GO" id="GO:0003723">
    <property type="term" value="F:RNA binding"/>
    <property type="evidence" value="ECO:0007669"/>
    <property type="project" value="UniProtKB-KW"/>
</dbReference>
<dbReference type="GO" id="GO:0006397">
    <property type="term" value="P:mRNA processing"/>
    <property type="evidence" value="ECO:0007669"/>
    <property type="project" value="UniProtKB-KW"/>
</dbReference>
<dbReference type="InterPro" id="IPR045348">
    <property type="entry name" value="CPSF4/Yth1"/>
</dbReference>
<organism evidence="11 12">
    <name type="scientific">Blastocystis sp. subtype 1 (strain ATCC 50177 / NandII)</name>
    <dbReference type="NCBI Taxonomy" id="478820"/>
    <lineage>
        <taxon>Eukaryota</taxon>
        <taxon>Sar</taxon>
        <taxon>Stramenopiles</taxon>
        <taxon>Bigyra</taxon>
        <taxon>Opalozoa</taxon>
        <taxon>Opalinata</taxon>
        <taxon>Blastocystidae</taxon>
        <taxon>Blastocystis</taxon>
    </lineage>
</organism>
<dbReference type="Pfam" id="PF04146">
    <property type="entry name" value="YTH"/>
    <property type="match status" value="1"/>
</dbReference>
<keyword evidence="8" id="KW-0539">Nucleus</keyword>
<dbReference type="Proteomes" id="UP000078348">
    <property type="component" value="Unassembled WGS sequence"/>
</dbReference>
<feature type="domain" description="C3H1-type" evidence="10">
    <location>
        <begin position="136"/>
        <end position="164"/>
    </location>
</feature>
<dbReference type="PROSITE" id="PS50103">
    <property type="entry name" value="ZF_C3H1"/>
    <property type="match status" value="3"/>
</dbReference>
<dbReference type="GO" id="GO:0008270">
    <property type="term" value="F:zinc ion binding"/>
    <property type="evidence" value="ECO:0007669"/>
    <property type="project" value="UniProtKB-KW"/>
</dbReference>
<keyword evidence="2" id="KW-0507">mRNA processing</keyword>
<comment type="subcellular location">
    <subcellularLocation>
        <location evidence="1">Nucleus</location>
    </subcellularLocation>
</comment>
<keyword evidence="5 9" id="KW-0863">Zinc-finger</keyword>
<feature type="domain" description="C3H1-type" evidence="10">
    <location>
        <begin position="26"/>
        <end position="53"/>
    </location>
</feature>
<protein>
    <submittedName>
        <fullName evidence="11">Zinc finger protein</fullName>
    </submittedName>
</protein>
<dbReference type="SMART" id="SM00356">
    <property type="entry name" value="ZnF_C3H1"/>
    <property type="match status" value="3"/>
</dbReference>
<keyword evidence="7" id="KW-0694">RNA-binding</keyword>
<evidence type="ECO:0000256" key="4">
    <source>
        <dbReference type="ARBA" id="ARBA00022737"/>
    </source>
</evidence>
<evidence type="ECO:0000256" key="3">
    <source>
        <dbReference type="ARBA" id="ARBA00022723"/>
    </source>
</evidence>
<sequence length="601" mass="68899">MDDLDFTFDTGVDVDTQQRKTVPPENVKRIVCRHWLRHECQRGDACTYIHAMEEDKMPDCEYGDHCTIPGCPLKHPPKMADRECLFYKQGFCPYGKHCKYKHIRYNDGALPFSVDISSRNEQSIVDVKEKTILKSGIRRSKCRSYEVSGECQYGENCVYSHELLDCRISALDLRSENELGFPQYPPNATFSYFFFNFPYLSRLEDFILKGVLSVPARHMEALNQAFTKPNNYVYMFVSAQNSKLIHAMCVMKEAAEREREYTRPFTVEWLKVVHMPFMVFDREDRAVKLDKLEDGAALDKEMGDDLFVWVWRHPNTLLMMRQSMLVKQQPAQAPPDEEDVTLPPIAPELEASCAFVHGESVLLELSRRDLDDAVHTGVFRLTQSAKDVAASVHVGTIVIVFEKESASFNGLFQATSTPVHYVGKSVFVSTPCIHFNARWWFEFKPVAASSLAFSLQRHQRVMSRNLTIALIGAFFSKCSRVPYPIPIQLPAFVSNPNRYCINVDIPHAGFHTGEFIRNHSIYKKFTQSNGWGYLELLGEGSLEDNAVFVKASSQPLTICFYTDDGLHFVLVVNAIKQMLEEVNNEYQKWCKEHGVTPYKKD</sequence>
<dbReference type="InterPro" id="IPR000571">
    <property type="entry name" value="Znf_CCCH"/>
</dbReference>
<dbReference type="EMBL" id="LXWW01000121">
    <property type="protein sequence ID" value="OAO15725.1"/>
    <property type="molecule type" value="Genomic_DNA"/>
</dbReference>
<evidence type="ECO:0000256" key="8">
    <source>
        <dbReference type="ARBA" id="ARBA00023242"/>
    </source>
</evidence>
<evidence type="ECO:0000259" key="10">
    <source>
        <dbReference type="PROSITE" id="PS50103"/>
    </source>
</evidence>
<evidence type="ECO:0000313" key="12">
    <source>
        <dbReference type="Proteomes" id="UP000078348"/>
    </source>
</evidence>
<feature type="zinc finger region" description="C3H1-type" evidence="9">
    <location>
        <begin position="26"/>
        <end position="53"/>
    </location>
</feature>
<dbReference type="GO" id="GO:0005634">
    <property type="term" value="C:nucleus"/>
    <property type="evidence" value="ECO:0007669"/>
    <property type="project" value="UniProtKB-SubCell"/>
</dbReference>
<feature type="domain" description="C3H1-type" evidence="10">
    <location>
        <begin position="78"/>
        <end position="105"/>
    </location>
</feature>
<name>A0A196SF80_BLAHN</name>
<comment type="caution">
    <text evidence="11">The sequence shown here is derived from an EMBL/GenBank/DDBJ whole genome shotgun (WGS) entry which is preliminary data.</text>
</comment>
<proteinExistence type="predicted"/>
<dbReference type="InterPro" id="IPR036855">
    <property type="entry name" value="Znf_CCCH_sf"/>
</dbReference>
<evidence type="ECO:0000256" key="5">
    <source>
        <dbReference type="ARBA" id="ARBA00022771"/>
    </source>
</evidence>
<keyword evidence="6 9" id="KW-0862">Zinc</keyword>
<evidence type="ECO:0000256" key="6">
    <source>
        <dbReference type="ARBA" id="ARBA00022833"/>
    </source>
</evidence>
<dbReference type="Pfam" id="PF14608">
    <property type="entry name" value="zf-CCCH_2"/>
    <property type="match status" value="1"/>
</dbReference>
<evidence type="ECO:0000313" key="11">
    <source>
        <dbReference type="EMBL" id="OAO15725.1"/>
    </source>
</evidence>
<dbReference type="Gene3D" id="3.10.590.10">
    <property type="entry name" value="ph1033 like domains"/>
    <property type="match status" value="1"/>
</dbReference>
<dbReference type="AlphaFoldDB" id="A0A196SF80"/>